<feature type="repeat" description="RCC1" evidence="2">
    <location>
        <begin position="111"/>
        <end position="168"/>
    </location>
</feature>
<dbReference type="EMBL" id="DS989729">
    <property type="protein sequence ID" value="EEA06218.1"/>
    <property type="molecule type" value="Genomic_DNA"/>
</dbReference>
<proteinExistence type="predicted"/>
<feature type="repeat" description="RCC1" evidence="2">
    <location>
        <begin position="274"/>
        <end position="326"/>
    </location>
</feature>
<dbReference type="SUPFAM" id="SSF50985">
    <property type="entry name" value="RCC1/BLIP-II"/>
    <property type="match status" value="2"/>
</dbReference>
<evidence type="ECO:0000313" key="4">
    <source>
        <dbReference type="EMBL" id="EEA06218.1"/>
    </source>
</evidence>
<feature type="domain" description="RCC1-like" evidence="3">
    <location>
        <begin position="9"/>
        <end position="214"/>
    </location>
</feature>
<gene>
    <name evidence="4" type="ORF">CMU_007070</name>
</gene>
<feature type="repeat" description="RCC1" evidence="2">
    <location>
        <begin position="8"/>
        <end position="60"/>
    </location>
</feature>
<dbReference type="PANTHER" id="PTHR22872">
    <property type="entry name" value="BTK-BINDING PROTEIN-RELATED"/>
    <property type="match status" value="1"/>
</dbReference>
<dbReference type="GeneID" id="6995901"/>
<feature type="repeat" description="RCC1" evidence="2">
    <location>
        <begin position="61"/>
        <end position="110"/>
    </location>
</feature>
<organism evidence="4 5">
    <name type="scientific">Cryptosporidium muris (strain RN66)</name>
    <dbReference type="NCBI Taxonomy" id="441375"/>
    <lineage>
        <taxon>Eukaryota</taxon>
        <taxon>Sar</taxon>
        <taxon>Alveolata</taxon>
        <taxon>Apicomplexa</taxon>
        <taxon>Conoidasida</taxon>
        <taxon>Coccidia</taxon>
        <taxon>Eucoccidiorida</taxon>
        <taxon>Eimeriorina</taxon>
        <taxon>Cryptosporidiidae</taxon>
        <taxon>Cryptosporidium</taxon>
    </lineage>
</organism>
<dbReference type="PROSITE" id="PS50012">
    <property type="entry name" value="RCC1_3"/>
    <property type="match status" value="7"/>
</dbReference>
<dbReference type="PROSITE" id="PS00626">
    <property type="entry name" value="RCC1_2"/>
    <property type="match status" value="3"/>
</dbReference>
<evidence type="ECO:0000259" key="3">
    <source>
        <dbReference type="Pfam" id="PF25390"/>
    </source>
</evidence>
<dbReference type="InterPro" id="IPR000408">
    <property type="entry name" value="Reg_chr_condens"/>
</dbReference>
<dbReference type="OMA" id="QAYSWGW"/>
<keyword evidence="1" id="KW-0677">Repeat</keyword>
<dbReference type="Pfam" id="PF00415">
    <property type="entry name" value="RCC1"/>
    <property type="match status" value="3"/>
</dbReference>
<dbReference type="PANTHER" id="PTHR22872:SF2">
    <property type="entry name" value="INHIBITOR OF BRUTON TYROSINE KINASE"/>
    <property type="match status" value="1"/>
</dbReference>
<dbReference type="RefSeq" id="XP_002140567.1">
    <property type="nucleotide sequence ID" value="XM_002140531.1"/>
</dbReference>
<accession>B6ADC7</accession>
<dbReference type="PRINTS" id="PR00633">
    <property type="entry name" value="RCCNDNSATION"/>
</dbReference>
<sequence>MGQAPVKSGVVAWGSSEYGQLGAIYEESNIEPKLIESLYSFNRIKEVCCGGHHSAVITHSGELIVWGYGGCGQLGLGDLKDIVIPRVMTSIKNVINVSCSDRHSAAILEDGRLYTWGCNKSGKLGIGSLNVNLNNNIICTPQLVEKLLNEKVIKVSCGSFHTACLTDLNKAYTWGLGMQGRLGHGDTNDVYTPKLIESLAGLSVKNIVCGGHHTAILLNNGKVYFCGGGAFGKLGFGSKEDIYIPKLLQGSLTNKSIKEVSLGYQHSAVITTKGKVYTWGQGGRLGHIYNGPEPDILSPKLVEKLNSIIAVNISCGHSHTVVISNIGDVYAWGVTRNLGHGVIDSKPNDPTLHPILQNKNIVQVSCGKTHTIALSDIELLIDKVNSSLTSNYNEKKNSNLNYKGDENSFEISEVIDNLIFNKIKHNMDKYNCITDTEKINYLLCELKRKEEHNIILLNLLQIALRELENLQKETKKV</sequence>
<feature type="repeat" description="RCC1" evidence="2">
    <location>
        <begin position="169"/>
        <end position="220"/>
    </location>
</feature>
<protein>
    <submittedName>
        <fullName evidence="4">Regulator of chromosome condensation family protein</fullName>
    </submittedName>
</protein>
<dbReference type="AlphaFoldDB" id="B6ADC7"/>
<name>B6ADC7_CRYMR</name>
<feature type="repeat" description="RCC1" evidence="2">
    <location>
        <begin position="327"/>
        <end position="377"/>
    </location>
</feature>
<dbReference type="VEuPathDB" id="CryptoDB:CMU_007070"/>
<dbReference type="Gene3D" id="2.130.10.30">
    <property type="entry name" value="Regulator of chromosome condensation 1/beta-lactamase-inhibitor protein II"/>
    <property type="match status" value="2"/>
</dbReference>
<evidence type="ECO:0000256" key="1">
    <source>
        <dbReference type="ARBA" id="ARBA00022737"/>
    </source>
</evidence>
<dbReference type="Pfam" id="PF25390">
    <property type="entry name" value="WD40_RLD"/>
    <property type="match status" value="1"/>
</dbReference>
<keyword evidence="5" id="KW-1185">Reference proteome</keyword>
<evidence type="ECO:0000256" key="2">
    <source>
        <dbReference type="PROSITE-ProRule" id="PRU00235"/>
    </source>
</evidence>
<dbReference type="InterPro" id="IPR009091">
    <property type="entry name" value="RCC1/BLIP-II"/>
</dbReference>
<dbReference type="InterPro" id="IPR058923">
    <property type="entry name" value="RCC1-like_dom"/>
</dbReference>
<dbReference type="STRING" id="441375.B6ADC7"/>
<dbReference type="InterPro" id="IPR051625">
    <property type="entry name" value="Signaling_Regulatory_Domain"/>
</dbReference>
<dbReference type="OrthoDB" id="10256179at2759"/>
<dbReference type="Proteomes" id="UP000001460">
    <property type="component" value="Unassembled WGS sequence"/>
</dbReference>
<evidence type="ECO:0000313" key="5">
    <source>
        <dbReference type="Proteomes" id="UP000001460"/>
    </source>
</evidence>
<reference evidence="4" key="1">
    <citation type="submission" date="2008-06" db="EMBL/GenBank/DDBJ databases">
        <authorList>
            <person name="Lorenzi H."/>
            <person name="Inman J."/>
            <person name="Miller J."/>
            <person name="Schobel S."/>
            <person name="Amedeo P."/>
            <person name="Caler E.V."/>
            <person name="da Silva J."/>
        </authorList>
    </citation>
    <scope>NUCLEOTIDE SEQUENCE [LARGE SCALE GENOMIC DNA]</scope>
    <source>
        <strain evidence="4">RN66</strain>
    </source>
</reference>
<dbReference type="eggNOG" id="KOG1426">
    <property type="taxonomic scope" value="Eukaryota"/>
</dbReference>
<feature type="repeat" description="RCC1" evidence="2">
    <location>
        <begin position="221"/>
        <end position="273"/>
    </location>
</feature>